<dbReference type="AlphaFoldDB" id="A0A2R8AYT7"/>
<protein>
    <recommendedName>
        <fullName evidence="4">Lipase</fullName>
    </recommendedName>
</protein>
<dbReference type="Proteomes" id="UP000244904">
    <property type="component" value="Unassembled WGS sequence"/>
</dbReference>
<dbReference type="RefSeq" id="WP_108886883.1">
    <property type="nucleotide sequence ID" value="NZ_OMOJ01000006.1"/>
</dbReference>
<name>A0A2R8AYT7_9RHOB</name>
<sequence length="98" mass="10808">MTDTTDDFTIEDAEPVTDQEPIWKRILYAVVLLILFAIAETVLWVLTALQIIWVPLTGGPNKAIADFGKTLADWTRNAVAYLTGAAADKPFPWADTNS</sequence>
<dbReference type="Pfam" id="PF14333">
    <property type="entry name" value="DUF4389"/>
    <property type="match status" value="1"/>
</dbReference>
<gene>
    <name evidence="2" type="ORF">PRI8871_02846</name>
</gene>
<reference evidence="3" key="1">
    <citation type="submission" date="2018-03" db="EMBL/GenBank/DDBJ databases">
        <authorList>
            <person name="Rodrigo-Torres L."/>
            <person name="Arahal R. D."/>
            <person name="Lucena T."/>
        </authorList>
    </citation>
    <scope>NUCLEOTIDE SEQUENCE [LARGE SCALE GENOMIC DNA]</scope>
    <source>
        <strain evidence="3">CECT 8871</strain>
    </source>
</reference>
<keyword evidence="1" id="KW-0812">Transmembrane</keyword>
<keyword evidence="1" id="KW-0472">Membrane</keyword>
<evidence type="ECO:0008006" key="4">
    <source>
        <dbReference type="Google" id="ProtNLM"/>
    </source>
</evidence>
<dbReference type="EMBL" id="OMOJ01000006">
    <property type="protein sequence ID" value="SPF81029.1"/>
    <property type="molecule type" value="Genomic_DNA"/>
</dbReference>
<feature type="transmembrane region" description="Helical" evidence="1">
    <location>
        <begin position="26"/>
        <end position="46"/>
    </location>
</feature>
<dbReference type="InterPro" id="IPR025498">
    <property type="entry name" value="DUF4389"/>
</dbReference>
<evidence type="ECO:0000313" key="2">
    <source>
        <dbReference type="EMBL" id="SPF81029.1"/>
    </source>
</evidence>
<keyword evidence="3" id="KW-1185">Reference proteome</keyword>
<accession>A0A2R8AYT7</accession>
<evidence type="ECO:0000313" key="3">
    <source>
        <dbReference type="Proteomes" id="UP000244904"/>
    </source>
</evidence>
<proteinExistence type="predicted"/>
<evidence type="ECO:0000256" key="1">
    <source>
        <dbReference type="SAM" id="Phobius"/>
    </source>
</evidence>
<dbReference type="OrthoDB" id="7933712at2"/>
<organism evidence="2 3">
    <name type="scientific">Pseudoprimorskyibacter insulae</name>
    <dbReference type="NCBI Taxonomy" id="1695997"/>
    <lineage>
        <taxon>Bacteria</taxon>
        <taxon>Pseudomonadati</taxon>
        <taxon>Pseudomonadota</taxon>
        <taxon>Alphaproteobacteria</taxon>
        <taxon>Rhodobacterales</taxon>
        <taxon>Paracoccaceae</taxon>
        <taxon>Pseudoprimorskyibacter</taxon>
    </lineage>
</organism>
<keyword evidence="1" id="KW-1133">Transmembrane helix</keyword>